<dbReference type="InterPro" id="IPR003777">
    <property type="entry name" value="XdhC_CoxI"/>
</dbReference>
<dbReference type="PANTHER" id="PTHR30388">
    <property type="entry name" value="ALDEHYDE OXIDOREDUCTASE MOLYBDENUM COFACTOR ASSEMBLY PROTEIN"/>
    <property type="match status" value="1"/>
</dbReference>
<dbReference type="InterPro" id="IPR027051">
    <property type="entry name" value="XdhC_Rossmann_dom"/>
</dbReference>
<dbReference type="InterPro" id="IPR036291">
    <property type="entry name" value="NAD(P)-bd_dom_sf"/>
</dbReference>
<evidence type="ECO:0000259" key="1">
    <source>
        <dbReference type="Pfam" id="PF02625"/>
    </source>
</evidence>
<dbReference type="Pfam" id="PF13478">
    <property type="entry name" value="XdhC_C"/>
    <property type="match status" value="1"/>
</dbReference>
<protein>
    <recommendedName>
        <fullName evidence="5">XdhC family protein</fullName>
    </recommendedName>
</protein>
<sequence length="277" mass="30998">MDIFNLITEYKEKNVPLIAVTAVKKEGAGPVEVGKKMICLENGQNIGTVGGGAIEYYAQKKAKELLKSKTSLLETYLLDEGKIISEGKTLPMVCGGKVTLFYEYIGPKATIYIFGGGHVGQALVNVLKTMNYHVTVIDERKEIIDQFKKADVLVNEPFVQFIEKGTIRDGDYIIVCTPSHKYDYHVINKILELKIKPKYLGMLCSPDKIKAYLKSTYQFFGKDIDLSFFYSPIGLDIGGMTPEEIAISISAEILALTYGKEGHKHMREILNGQDCYW</sequence>
<accession>A0A7L6N1P8</accession>
<dbReference type="InterPro" id="IPR052698">
    <property type="entry name" value="MoCofactor_Util/Proc"/>
</dbReference>
<gene>
    <name evidence="3" type="ORF">HF295_00940</name>
</gene>
<dbReference type="Pfam" id="PF02625">
    <property type="entry name" value="XdhC_CoxI"/>
    <property type="match status" value="1"/>
</dbReference>
<dbReference type="PANTHER" id="PTHR30388:SF6">
    <property type="entry name" value="XANTHINE DEHYDROGENASE SUBUNIT A-RELATED"/>
    <property type="match status" value="1"/>
</dbReference>
<proteinExistence type="predicted"/>
<evidence type="ECO:0000313" key="4">
    <source>
        <dbReference type="Proteomes" id="UP000512167"/>
    </source>
</evidence>
<evidence type="ECO:0008006" key="5">
    <source>
        <dbReference type="Google" id="ProtNLM"/>
    </source>
</evidence>
<dbReference type="KEGG" id="tbk:HF295_00940"/>
<dbReference type="SUPFAM" id="SSF51735">
    <property type="entry name" value="NAD(P)-binding Rossmann-fold domains"/>
    <property type="match status" value="1"/>
</dbReference>
<dbReference type="Proteomes" id="UP000512167">
    <property type="component" value="Chromosome"/>
</dbReference>
<feature type="domain" description="XdhC Rossmann" evidence="2">
    <location>
        <begin position="111"/>
        <end position="253"/>
    </location>
</feature>
<dbReference type="RefSeq" id="WP_312031971.1">
    <property type="nucleotide sequence ID" value="NZ_CP051151.1"/>
</dbReference>
<feature type="domain" description="XdhC- CoxI" evidence="1">
    <location>
        <begin position="13"/>
        <end position="76"/>
    </location>
</feature>
<keyword evidence="4" id="KW-1185">Reference proteome</keyword>
<evidence type="ECO:0000259" key="2">
    <source>
        <dbReference type="Pfam" id="PF13478"/>
    </source>
</evidence>
<organism evidence="3 4">
    <name type="scientific">Hujiaoplasma nucleasis</name>
    <dbReference type="NCBI Taxonomy" id="2725268"/>
    <lineage>
        <taxon>Bacteria</taxon>
        <taxon>Bacillati</taxon>
        <taxon>Mycoplasmatota</taxon>
        <taxon>Mollicutes</taxon>
        <taxon>Candidatus Izemoplasmatales</taxon>
        <taxon>Hujiaoplasmataceae</taxon>
        <taxon>Hujiaoplasma</taxon>
    </lineage>
</organism>
<evidence type="ECO:0000313" key="3">
    <source>
        <dbReference type="EMBL" id="QLY39501.1"/>
    </source>
</evidence>
<reference evidence="3 4" key="1">
    <citation type="submission" date="2020-04" db="EMBL/GenBank/DDBJ databases">
        <authorList>
            <person name="Zheng R.K."/>
            <person name="Sun C.M."/>
        </authorList>
    </citation>
    <scope>NUCLEOTIDE SEQUENCE [LARGE SCALE GENOMIC DNA]</scope>
    <source>
        <strain evidence="4">zrk29</strain>
    </source>
</reference>
<dbReference type="Gene3D" id="3.40.50.720">
    <property type="entry name" value="NAD(P)-binding Rossmann-like Domain"/>
    <property type="match status" value="1"/>
</dbReference>
<dbReference type="AlphaFoldDB" id="A0A7L6N1P8"/>
<dbReference type="EMBL" id="CP051151">
    <property type="protein sequence ID" value="QLY39501.1"/>
    <property type="molecule type" value="Genomic_DNA"/>
</dbReference>
<name>A0A7L6N1P8_9MOLU</name>